<evidence type="ECO:0000313" key="3">
    <source>
        <dbReference type="Proteomes" id="UP000621500"/>
    </source>
</evidence>
<evidence type="ECO:0000313" key="2">
    <source>
        <dbReference type="EMBL" id="GIG94717.1"/>
    </source>
</evidence>
<reference evidence="2 3" key="1">
    <citation type="submission" date="2021-01" db="EMBL/GenBank/DDBJ databases">
        <title>Whole genome shotgun sequence of Plantactinospora mayteni NBRC 109088.</title>
        <authorList>
            <person name="Komaki H."/>
            <person name="Tamura T."/>
        </authorList>
    </citation>
    <scope>NUCLEOTIDE SEQUENCE [LARGE SCALE GENOMIC DNA]</scope>
    <source>
        <strain evidence="2 3">NBRC 109088</strain>
    </source>
</reference>
<keyword evidence="1" id="KW-0812">Transmembrane</keyword>
<accession>A0ABQ4EIZ4</accession>
<dbReference type="Proteomes" id="UP000621500">
    <property type="component" value="Unassembled WGS sequence"/>
</dbReference>
<sequence>MELGSLEVAAFLAAAVVSTIQLGLIWWRQYTVQRFLRRWLELAELAARTGRPQPDHRVLWIILVVLGGGSAADEVGQQPELPPPPDESG</sequence>
<proteinExistence type="predicted"/>
<name>A0ABQ4EIZ4_9ACTN</name>
<keyword evidence="1" id="KW-1133">Transmembrane helix</keyword>
<evidence type="ECO:0000256" key="1">
    <source>
        <dbReference type="SAM" id="Phobius"/>
    </source>
</evidence>
<feature type="transmembrane region" description="Helical" evidence="1">
    <location>
        <begin position="6"/>
        <end position="27"/>
    </location>
</feature>
<comment type="caution">
    <text evidence="2">The sequence shown here is derived from an EMBL/GenBank/DDBJ whole genome shotgun (WGS) entry which is preliminary data.</text>
</comment>
<protein>
    <submittedName>
        <fullName evidence="2">Uncharacterized protein</fullName>
    </submittedName>
</protein>
<organism evidence="2 3">
    <name type="scientific">Plantactinospora mayteni</name>
    <dbReference type="NCBI Taxonomy" id="566021"/>
    <lineage>
        <taxon>Bacteria</taxon>
        <taxon>Bacillati</taxon>
        <taxon>Actinomycetota</taxon>
        <taxon>Actinomycetes</taxon>
        <taxon>Micromonosporales</taxon>
        <taxon>Micromonosporaceae</taxon>
        <taxon>Plantactinospora</taxon>
    </lineage>
</organism>
<gene>
    <name evidence="2" type="ORF">Pma05_12900</name>
</gene>
<keyword evidence="3" id="KW-1185">Reference proteome</keyword>
<dbReference type="EMBL" id="BONX01000007">
    <property type="protein sequence ID" value="GIG94717.1"/>
    <property type="molecule type" value="Genomic_DNA"/>
</dbReference>
<keyword evidence="1" id="KW-0472">Membrane</keyword>